<feature type="region of interest" description="Disordered" evidence="1">
    <location>
        <begin position="221"/>
        <end position="297"/>
    </location>
</feature>
<gene>
    <name evidence="3" type="ORF">LUZ63_003235</name>
</gene>
<evidence type="ECO:0000313" key="3">
    <source>
        <dbReference type="EMBL" id="KAJ1703456.1"/>
    </source>
</evidence>
<dbReference type="PANTHER" id="PTHR36805">
    <property type="entry name" value="AGENET DOMAIN-CONTAINING PROTEIN"/>
    <property type="match status" value="1"/>
</dbReference>
<accession>A0A9Q0D090</accession>
<dbReference type="AlphaFoldDB" id="A0A9Q0D090"/>
<dbReference type="Proteomes" id="UP001151287">
    <property type="component" value="Unassembled WGS sequence"/>
</dbReference>
<comment type="caution">
    <text evidence="3">The sequence shown here is derived from an EMBL/GenBank/DDBJ whole genome shotgun (WGS) entry which is preliminary data.</text>
</comment>
<reference evidence="3" key="1">
    <citation type="journal article" date="2022" name="Cell">
        <title>Repeat-based holocentromeres influence genome architecture and karyotype evolution.</title>
        <authorList>
            <person name="Hofstatter P.G."/>
            <person name="Thangavel G."/>
            <person name="Lux T."/>
            <person name="Neumann P."/>
            <person name="Vondrak T."/>
            <person name="Novak P."/>
            <person name="Zhang M."/>
            <person name="Costa L."/>
            <person name="Castellani M."/>
            <person name="Scott A."/>
            <person name="Toegelov H."/>
            <person name="Fuchs J."/>
            <person name="Mata-Sucre Y."/>
            <person name="Dias Y."/>
            <person name="Vanzela A.L.L."/>
            <person name="Huettel B."/>
            <person name="Almeida C.C.S."/>
            <person name="Simkova H."/>
            <person name="Souza G."/>
            <person name="Pedrosa-Harand A."/>
            <person name="Macas J."/>
            <person name="Mayer K.F.X."/>
            <person name="Houben A."/>
            <person name="Marques A."/>
        </authorList>
    </citation>
    <scope>NUCLEOTIDE SEQUENCE</scope>
    <source>
        <strain evidence="3">RhyBre1mFocal</strain>
    </source>
</reference>
<evidence type="ECO:0000313" key="4">
    <source>
        <dbReference type="Proteomes" id="UP001151287"/>
    </source>
</evidence>
<dbReference type="PANTHER" id="PTHR36805:SF7">
    <property type="entry name" value="AGENET DOMAIN-CONTAINING PROTEIN"/>
    <property type="match status" value="1"/>
</dbReference>
<dbReference type="InterPro" id="IPR008395">
    <property type="entry name" value="Agenet-like_dom"/>
</dbReference>
<feature type="domain" description="Agenet" evidence="2">
    <location>
        <begin position="113"/>
        <end position="173"/>
    </location>
</feature>
<sequence>MAMNMNNHMPFKAGQMVEAKSFIQGYRGAWFRCRVKDTRIRRSFLECMLEYCDFPDEKIQWTNIYRVPPKEHGASFKQRKKELMIRPSFPPFHKASEHPSLHSPVEVKAVVNDAWKIGDLVDLWCEGCYWSGKIIKLSAVDSVQVELHARPVGEGGIYKGVLKDLRPSLNWSLEEGWSVPISELNGDSWYTAHLVQQSSCRFLDNESGAAVKALDPSFSLKSRKEAPDNSLSEKSNPISLCIPGDNSNHKIRTDATPNSTAASSRSHSDLKSKDISSLSGDKDSREEKPLEGQPDILDESIMELEEVASKIRWLKGLLRFGFTLSNDTKASWKFLPDSKQ</sequence>
<proteinExistence type="predicted"/>
<dbReference type="Pfam" id="PF05641">
    <property type="entry name" value="Agenet"/>
    <property type="match status" value="1"/>
</dbReference>
<dbReference type="SMART" id="SM00743">
    <property type="entry name" value="Agenet"/>
    <property type="match status" value="1"/>
</dbReference>
<organism evidence="3 4">
    <name type="scientific">Rhynchospora breviuscula</name>
    <dbReference type="NCBI Taxonomy" id="2022672"/>
    <lineage>
        <taxon>Eukaryota</taxon>
        <taxon>Viridiplantae</taxon>
        <taxon>Streptophyta</taxon>
        <taxon>Embryophyta</taxon>
        <taxon>Tracheophyta</taxon>
        <taxon>Spermatophyta</taxon>
        <taxon>Magnoliopsida</taxon>
        <taxon>Liliopsida</taxon>
        <taxon>Poales</taxon>
        <taxon>Cyperaceae</taxon>
        <taxon>Cyperoideae</taxon>
        <taxon>Rhynchosporeae</taxon>
        <taxon>Rhynchospora</taxon>
    </lineage>
</organism>
<protein>
    <recommendedName>
        <fullName evidence="2">Agenet domain-containing protein</fullName>
    </recommendedName>
</protein>
<feature type="compositionally biased region" description="Basic and acidic residues" evidence="1">
    <location>
        <begin position="266"/>
        <end position="290"/>
    </location>
</feature>
<dbReference type="EMBL" id="JAMQYH010000001">
    <property type="protein sequence ID" value="KAJ1703456.1"/>
    <property type="molecule type" value="Genomic_DNA"/>
</dbReference>
<name>A0A9Q0D090_9POAL</name>
<dbReference type="OrthoDB" id="1894168at2759"/>
<evidence type="ECO:0000259" key="2">
    <source>
        <dbReference type="SMART" id="SM00743"/>
    </source>
</evidence>
<dbReference type="InterPro" id="IPR014002">
    <property type="entry name" value="Agenet_dom_plant"/>
</dbReference>
<keyword evidence="4" id="KW-1185">Reference proteome</keyword>
<evidence type="ECO:0000256" key="1">
    <source>
        <dbReference type="SAM" id="MobiDB-lite"/>
    </source>
</evidence>
<feature type="compositionally biased region" description="Polar residues" evidence="1">
    <location>
        <begin position="229"/>
        <end position="238"/>
    </location>
</feature>
<feature type="compositionally biased region" description="Polar residues" evidence="1">
    <location>
        <begin position="255"/>
        <end position="265"/>
    </location>
</feature>